<dbReference type="AlphaFoldDB" id="A0AAU7ZIL2"/>
<proteinExistence type="predicted"/>
<dbReference type="RefSeq" id="WP_353070299.1">
    <property type="nucleotide sequence ID" value="NZ_CP132932.1"/>
</dbReference>
<evidence type="ECO:0000313" key="1">
    <source>
        <dbReference type="EMBL" id="XCB28550.1"/>
    </source>
</evidence>
<reference evidence="1" key="2">
    <citation type="journal article" date="2024" name="Environ. Microbiol.">
        <title>Genome analysis and description of Tunturibacter gen. nov. expands the diversity of Terriglobia in tundra soils.</title>
        <authorList>
            <person name="Messyasz A."/>
            <person name="Mannisto M.K."/>
            <person name="Kerkhof L.J."/>
            <person name="Haggblom M.M."/>
        </authorList>
    </citation>
    <scope>NUCLEOTIDE SEQUENCE</scope>
    <source>
        <strain evidence="1">M8UP23</strain>
    </source>
</reference>
<name>A0AAU7ZIL2_9BACT</name>
<organism evidence="1">
    <name type="scientific">Tunturiibacter empetritectus</name>
    <dbReference type="NCBI Taxonomy" id="3069691"/>
    <lineage>
        <taxon>Bacteria</taxon>
        <taxon>Pseudomonadati</taxon>
        <taxon>Acidobacteriota</taxon>
        <taxon>Terriglobia</taxon>
        <taxon>Terriglobales</taxon>
        <taxon>Acidobacteriaceae</taxon>
        <taxon>Tunturiibacter</taxon>
    </lineage>
</organism>
<accession>A0AAU7ZIL2</accession>
<reference evidence="1" key="1">
    <citation type="submission" date="2023-08" db="EMBL/GenBank/DDBJ databases">
        <authorList>
            <person name="Messyasz A."/>
            <person name="Mannisto M.K."/>
            <person name="Kerkhof L.J."/>
            <person name="Haggblom M."/>
        </authorList>
    </citation>
    <scope>NUCLEOTIDE SEQUENCE</scope>
    <source>
        <strain evidence="1">M8UP23</strain>
    </source>
</reference>
<sequence>MNAGLYNINAPMEAAIEEIISATPTIFKRDAILDRMIQDLASASKPLVPEGY</sequence>
<protein>
    <submittedName>
        <fullName evidence="1">Uncharacterized protein</fullName>
    </submittedName>
</protein>
<gene>
    <name evidence="1" type="ORF">RBB75_09555</name>
</gene>
<dbReference type="EMBL" id="CP132932">
    <property type="protein sequence ID" value="XCB28550.1"/>
    <property type="molecule type" value="Genomic_DNA"/>
</dbReference>
<dbReference type="KEGG" id="temp:RBB75_09555"/>